<feature type="region of interest" description="Disordered" evidence="1">
    <location>
        <begin position="93"/>
        <end position="116"/>
    </location>
</feature>
<evidence type="ECO:0000313" key="3">
    <source>
        <dbReference type="Proteomes" id="UP000002358"/>
    </source>
</evidence>
<proteinExistence type="predicted"/>
<evidence type="ECO:0000256" key="1">
    <source>
        <dbReference type="SAM" id="MobiDB-lite"/>
    </source>
</evidence>
<keyword evidence="3" id="KW-1185">Reference proteome</keyword>
<accession>A0A7M7LNE5</accession>
<dbReference type="InParanoid" id="A0A7M7LNE5"/>
<sequence length="116" mass="13160">MAFSIEVLQCKSKLNNLKTSKFVKKTFYPEMMPRENEPVLLKTTHNLKNAVLSAITKVRQAMGQSVDAQRINEADIVDFESVVASEDTNSDGFIEVNLTKQTGERSEETEENQKNY</sequence>
<reference evidence="2" key="1">
    <citation type="submission" date="2021-01" db="UniProtKB">
        <authorList>
            <consortium name="EnsemblMetazoa"/>
        </authorList>
    </citation>
    <scope>IDENTIFICATION</scope>
</reference>
<dbReference type="KEGG" id="nvi:100678937"/>
<evidence type="ECO:0000313" key="2">
    <source>
        <dbReference type="EnsemblMetazoa" id="XP_003424558"/>
    </source>
</evidence>
<dbReference type="Proteomes" id="UP000002358">
    <property type="component" value="Chromosome 5"/>
</dbReference>
<name>A0A7M7LNE5_NASVI</name>
<gene>
    <name evidence="2" type="primary">100678937</name>
</gene>
<organism evidence="2 3">
    <name type="scientific">Nasonia vitripennis</name>
    <name type="common">Parasitic wasp</name>
    <dbReference type="NCBI Taxonomy" id="7425"/>
    <lineage>
        <taxon>Eukaryota</taxon>
        <taxon>Metazoa</taxon>
        <taxon>Ecdysozoa</taxon>
        <taxon>Arthropoda</taxon>
        <taxon>Hexapoda</taxon>
        <taxon>Insecta</taxon>
        <taxon>Pterygota</taxon>
        <taxon>Neoptera</taxon>
        <taxon>Endopterygota</taxon>
        <taxon>Hymenoptera</taxon>
        <taxon>Apocrita</taxon>
        <taxon>Proctotrupomorpha</taxon>
        <taxon>Chalcidoidea</taxon>
        <taxon>Pteromalidae</taxon>
        <taxon>Pteromalinae</taxon>
        <taxon>Nasonia</taxon>
    </lineage>
</organism>
<feature type="compositionally biased region" description="Basic and acidic residues" evidence="1">
    <location>
        <begin position="102"/>
        <end position="116"/>
    </location>
</feature>
<protein>
    <submittedName>
        <fullName evidence="2">Uncharacterized protein</fullName>
    </submittedName>
</protein>
<dbReference type="AlphaFoldDB" id="A0A7M7LNE5"/>
<dbReference type="EnsemblMetazoa" id="XM_003424510">
    <property type="protein sequence ID" value="XP_003424558"/>
    <property type="gene ID" value="LOC100678937"/>
</dbReference>